<dbReference type="PRINTS" id="PR00723">
    <property type="entry name" value="SUBTILISIN"/>
</dbReference>
<dbReference type="PANTHER" id="PTHR43806:SF11">
    <property type="entry name" value="CEREVISIN-RELATED"/>
    <property type="match status" value="1"/>
</dbReference>
<reference evidence="10 11" key="2">
    <citation type="submission" date="2016-12" db="EMBL/GenBank/DDBJ databases">
        <title>Draft Genome Sequence of Cystobacter ferrugineus Strain Cbfe23.</title>
        <authorList>
            <person name="Akbar S."/>
            <person name="Dowd S.E."/>
            <person name="Stevens D.C."/>
        </authorList>
    </citation>
    <scope>NUCLEOTIDE SEQUENCE [LARGE SCALE GENOMIC DNA]</scope>
    <source>
        <strain evidence="10 11">Cbfe23</strain>
    </source>
</reference>
<dbReference type="Pfam" id="PF00082">
    <property type="entry name" value="Peptidase_S8"/>
    <property type="match status" value="2"/>
</dbReference>
<organism evidence="10 11">
    <name type="scientific">Cystobacter ferrugineus</name>
    <dbReference type="NCBI Taxonomy" id="83449"/>
    <lineage>
        <taxon>Bacteria</taxon>
        <taxon>Pseudomonadati</taxon>
        <taxon>Myxococcota</taxon>
        <taxon>Myxococcia</taxon>
        <taxon>Myxococcales</taxon>
        <taxon>Cystobacterineae</taxon>
        <taxon>Archangiaceae</taxon>
        <taxon>Cystobacter</taxon>
    </lineage>
</organism>
<dbReference type="Proteomes" id="UP000182229">
    <property type="component" value="Unassembled WGS sequence"/>
</dbReference>
<evidence type="ECO:0000256" key="2">
    <source>
        <dbReference type="ARBA" id="ARBA00022670"/>
    </source>
</evidence>
<dbReference type="PANTHER" id="PTHR43806">
    <property type="entry name" value="PEPTIDASE S8"/>
    <property type="match status" value="1"/>
</dbReference>
<evidence type="ECO:0000313" key="11">
    <source>
        <dbReference type="Proteomes" id="UP000182229"/>
    </source>
</evidence>
<gene>
    <name evidence="10" type="ORF">BON30_44865</name>
</gene>
<keyword evidence="2 7" id="KW-0645">Protease</keyword>
<keyword evidence="3" id="KW-0479">Metal-binding</keyword>
<dbReference type="InterPro" id="IPR037045">
    <property type="entry name" value="S8pro/Inhibitor_I9_sf"/>
</dbReference>
<dbReference type="InterPro" id="IPR023828">
    <property type="entry name" value="Peptidase_S8_Ser-AS"/>
</dbReference>
<sequence>MIRGWAVVGLVGLMACADPDAGVSPQNQNSCVDKKVHTVSGALTSPASDDRQAVLVRYRPGLRQSASVTRQLGISVTARYQLTPAMAARLTPQEISRLAADPSVERIEPDLELRALGQPLSTGSVEEYTESLRLVQAPQVWDVNEDGVLDRGAPTGAGIRVCVIDSGIDRRHPELRLPYVDGHDFVDNDDDPSDESAGVRGLGHGTHVAGIIAAQLSSGGTTWPGMSRDGMVGVAPGVELLIARVLNVHERASISNVLSALEWCQRKKAHVATLSLGAPMDMGVTARDAFRAARDAGMLIIAASGNDGTTNHEAPLNYPSAYPSVLAVGAVDSRAEVATFSNRGEGLSLVAPGVDVLSSISLQGNTISELEAGAQHYASRSLFFAPAGEFTGELVDCGNGEARGCQGGTCDGFVAYVRLEPGATVSRVARNVMEQGARAIVFGMSESETQSWQMSLEGPGQTWVPALSVGRESRAAVLKSLGRQVHVNLTGVDYARFMGTSMAAPHVAGVAALVWSARPTMTASEVRDLLERSALDLGEPGHDPRYGHGLVRARAALDALGGLQSLP</sequence>
<feature type="active site" description="Charge relay system" evidence="6 7">
    <location>
        <position position="204"/>
    </location>
</feature>
<keyword evidence="5 7" id="KW-0720">Serine protease</keyword>
<comment type="caution">
    <text evidence="10">The sequence shown here is derived from an EMBL/GenBank/DDBJ whole genome shotgun (WGS) entry which is preliminary data.</text>
</comment>
<dbReference type="InterPro" id="IPR015500">
    <property type="entry name" value="Peptidase_S8_subtilisin-rel"/>
</dbReference>
<dbReference type="CDD" id="cd07477">
    <property type="entry name" value="Peptidases_S8_Subtilisin_subset"/>
    <property type="match status" value="1"/>
</dbReference>
<keyword evidence="4 7" id="KW-0378">Hydrolase</keyword>
<dbReference type="STRING" id="83449.BON30_44865"/>
<proteinExistence type="inferred from homology"/>
<evidence type="ECO:0000256" key="5">
    <source>
        <dbReference type="ARBA" id="ARBA00022825"/>
    </source>
</evidence>
<dbReference type="AlphaFoldDB" id="A0A1L9AW81"/>
<dbReference type="PROSITE" id="PS00137">
    <property type="entry name" value="SUBTILASE_HIS"/>
    <property type="match status" value="1"/>
</dbReference>
<dbReference type="PROSITE" id="PS51257">
    <property type="entry name" value="PROKAR_LIPOPROTEIN"/>
    <property type="match status" value="1"/>
</dbReference>
<dbReference type="PROSITE" id="PS00136">
    <property type="entry name" value="SUBTILASE_ASP"/>
    <property type="match status" value="1"/>
</dbReference>
<name>A0A1L9AW81_9BACT</name>
<evidence type="ECO:0000256" key="7">
    <source>
        <dbReference type="PROSITE-ProRule" id="PRU01240"/>
    </source>
</evidence>
<dbReference type="InterPro" id="IPR050131">
    <property type="entry name" value="Peptidase_S8_subtilisin-like"/>
</dbReference>
<evidence type="ECO:0000256" key="1">
    <source>
        <dbReference type="ARBA" id="ARBA00011073"/>
    </source>
</evidence>
<accession>A0A1L9AW81</accession>
<keyword evidence="11" id="KW-1185">Reference proteome</keyword>
<dbReference type="InterPro" id="IPR023827">
    <property type="entry name" value="Peptidase_S8_Asp-AS"/>
</dbReference>
<dbReference type="SUPFAM" id="SSF52743">
    <property type="entry name" value="Subtilisin-like"/>
    <property type="match status" value="1"/>
</dbReference>
<evidence type="ECO:0000256" key="3">
    <source>
        <dbReference type="ARBA" id="ARBA00022723"/>
    </source>
</evidence>
<dbReference type="EMBL" id="MPIN01000021">
    <property type="protein sequence ID" value="OJH34254.1"/>
    <property type="molecule type" value="Genomic_DNA"/>
</dbReference>
<dbReference type="OrthoDB" id="9790784at2"/>
<comment type="similarity">
    <text evidence="1 7 8">Belongs to the peptidase S8 family.</text>
</comment>
<evidence type="ECO:0000313" key="10">
    <source>
        <dbReference type="EMBL" id="OJH34254.1"/>
    </source>
</evidence>
<feature type="active site" description="Charge relay system" evidence="6 7">
    <location>
        <position position="165"/>
    </location>
</feature>
<dbReference type="CDD" id="cd00538">
    <property type="entry name" value="PA"/>
    <property type="match status" value="1"/>
</dbReference>
<evidence type="ECO:0000256" key="6">
    <source>
        <dbReference type="PIRSR" id="PIRSR615500-1"/>
    </source>
</evidence>
<feature type="domain" description="Peptidase S8/S53" evidence="9">
    <location>
        <begin position="485"/>
        <end position="549"/>
    </location>
</feature>
<dbReference type="PROSITE" id="PS00138">
    <property type="entry name" value="SUBTILASE_SER"/>
    <property type="match status" value="1"/>
</dbReference>
<evidence type="ECO:0000256" key="8">
    <source>
        <dbReference type="RuleBase" id="RU003355"/>
    </source>
</evidence>
<dbReference type="InterPro" id="IPR034202">
    <property type="entry name" value="Subtilisin_Carlsberg-like"/>
</dbReference>
<dbReference type="Gene3D" id="3.30.70.80">
    <property type="entry name" value="Peptidase S8 propeptide/proteinase inhibitor I9"/>
    <property type="match status" value="1"/>
</dbReference>
<dbReference type="GO" id="GO:0046872">
    <property type="term" value="F:metal ion binding"/>
    <property type="evidence" value="ECO:0007669"/>
    <property type="project" value="UniProtKB-KW"/>
</dbReference>
<dbReference type="InterPro" id="IPR022398">
    <property type="entry name" value="Peptidase_S8_His-AS"/>
</dbReference>
<dbReference type="GO" id="GO:0006508">
    <property type="term" value="P:proteolysis"/>
    <property type="evidence" value="ECO:0007669"/>
    <property type="project" value="UniProtKB-KW"/>
</dbReference>
<feature type="domain" description="Peptidase S8/S53" evidence="9">
    <location>
        <begin position="156"/>
        <end position="364"/>
    </location>
</feature>
<feature type="active site" description="Charge relay system" evidence="6 7">
    <location>
        <position position="501"/>
    </location>
</feature>
<dbReference type="InterPro" id="IPR036852">
    <property type="entry name" value="Peptidase_S8/S53_dom_sf"/>
</dbReference>
<reference evidence="11" key="1">
    <citation type="submission" date="2016-11" db="EMBL/GenBank/DDBJ databases">
        <authorList>
            <person name="Shukria A."/>
            <person name="Stevens D.C."/>
        </authorList>
    </citation>
    <scope>NUCLEOTIDE SEQUENCE [LARGE SCALE GENOMIC DNA]</scope>
    <source>
        <strain evidence="11">Cbfe23</strain>
    </source>
</reference>
<dbReference type="InterPro" id="IPR000209">
    <property type="entry name" value="Peptidase_S8/S53_dom"/>
</dbReference>
<evidence type="ECO:0000256" key="4">
    <source>
        <dbReference type="ARBA" id="ARBA00022801"/>
    </source>
</evidence>
<protein>
    <recommendedName>
        <fullName evidence="9">Peptidase S8/S53 domain-containing protein</fullName>
    </recommendedName>
</protein>
<dbReference type="SUPFAM" id="SSF54897">
    <property type="entry name" value="Protease propeptides/inhibitors"/>
    <property type="match status" value="1"/>
</dbReference>
<dbReference type="PROSITE" id="PS51892">
    <property type="entry name" value="SUBTILASE"/>
    <property type="match status" value="1"/>
</dbReference>
<evidence type="ECO:0000259" key="9">
    <source>
        <dbReference type="Pfam" id="PF00082"/>
    </source>
</evidence>
<dbReference type="RefSeq" id="WP_071904775.1">
    <property type="nucleotide sequence ID" value="NZ_MPIN01000021.1"/>
</dbReference>
<dbReference type="Gene3D" id="3.40.50.200">
    <property type="entry name" value="Peptidase S8/S53 domain"/>
    <property type="match status" value="1"/>
</dbReference>
<dbReference type="GO" id="GO:0004252">
    <property type="term" value="F:serine-type endopeptidase activity"/>
    <property type="evidence" value="ECO:0007669"/>
    <property type="project" value="UniProtKB-UniRule"/>
</dbReference>
<dbReference type="Gene3D" id="3.50.30.30">
    <property type="match status" value="1"/>
</dbReference>